<protein>
    <recommendedName>
        <fullName evidence="1">Putative membrane protein insertion efficiency factor</fullName>
    </recommendedName>
</protein>
<keyword evidence="1" id="KW-1003">Cell membrane</keyword>
<comment type="similarity">
    <text evidence="1">Belongs to the UPF0161 family.</text>
</comment>
<dbReference type="PATRIC" id="fig|349215.9.peg.2282"/>
<evidence type="ECO:0000313" key="2">
    <source>
        <dbReference type="EMBL" id="AGH99145.1"/>
    </source>
</evidence>
<dbReference type="KEGG" id="man:A11S_2350"/>
<comment type="function">
    <text evidence="1">Could be involved in insertion of integral membrane proteins into the membrane.</text>
</comment>
<dbReference type="NCBIfam" id="TIGR00278">
    <property type="entry name" value="membrane protein insertion efficiency factor YidD"/>
    <property type="match status" value="1"/>
</dbReference>
<evidence type="ECO:0000256" key="1">
    <source>
        <dbReference type="HAMAP-Rule" id="MF_00386"/>
    </source>
</evidence>
<dbReference type="SMART" id="SM01234">
    <property type="entry name" value="Haemolytic"/>
    <property type="match status" value="1"/>
</dbReference>
<comment type="subcellular location">
    <subcellularLocation>
        <location evidence="1">Cell membrane</location>
        <topology evidence="1">Peripheral membrane protein</topology>
        <orientation evidence="1">Cytoplasmic side</orientation>
    </subcellularLocation>
</comment>
<dbReference type="PANTHER" id="PTHR33383:SF1">
    <property type="entry name" value="MEMBRANE PROTEIN INSERTION EFFICIENCY FACTOR-RELATED"/>
    <property type="match status" value="1"/>
</dbReference>
<gene>
    <name evidence="2" type="ORF">A11S_2350</name>
</gene>
<dbReference type="AlphaFoldDB" id="M4VKW2"/>
<reference evidence="2 3" key="1">
    <citation type="journal article" date="2013" name="ISME J.">
        <title>By their genes ye shall know them: genomic signatures of predatory bacteria.</title>
        <authorList>
            <person name="Pasternak Z."/>
            <person name="Pietrokovski S."/>
            <person name="Rotem O."/>
            <person name="Gophna U."/>
            <person name="Lurie-Weinberger M.N."/>
            <person name="Jurkevitch E."/>
        </authorList>
    </citation>
    <scope>NUCLEOTIDE SEQUENCE [LARGE SCALE GENOMIC DNA]</scope>
    <source>
        <strain evidence="2">EPB</strain>
    </source>
</reference>
<dbReference type="RefSeq" id="WP_015468654.1">
    <property type="nucleotide sequence ID" value="NC_020812.1"/>
</dbReference>
<dbReference type="EMBL" id="CP003538">
    <property type="protein sequence ID" value="AGH99145.1"/>
    <property type="molecule type" value="Genomic_DNA"/>
</dbReference>
<accession>M4VKW2</accession>
<dbReference type="STRING" id="349215.A11S_2350"/>
<name>M4VKW2_9BACT</name>
<dbReference type="Proteomes" id="UP000011932">
    <property type="component" value="Chromosome"/>
</dbReference>
<keyword evidence="1" id="KW-0472">Membrane</keyword>
<dbReference type="OrthoDB" id="9801753at2"/>
<dbReference type="InterPro" id="IPR002696">
    <property type="entry name" value="Membr_insert_effic_factor_YidD"/>
</dbReference>
<sequence>MKRVMIALIKGYQWVLSPLSGPQCRFHPTCSTYAVQAIERFGPLKGGWLAARRIASCHPWSRRPAIDPVPDVNMDRDV</sequence>
<dbReference type="GO" id="GO:0005886">
    <property type="term" value="C:plasma membrane"/>
    <property type="evidence" value="ECO:0007669"/>
    <property type="project" value="UniProtKB-SubCell"/>
</dbReference>
<dbReference type="HOGENOM" id="CLU_144811_6_1_5"/>
<dbReference type="HAMAP" id="MF_00386">
    <property type="entry name" value="UPF0161_YidD"/>
    <property type="match status" value="1"/>
</dbReference>
<proteinExistence type="inferred from homology"/>
<dbReference type="PANTHER" id="PTHR33383">
    <property type="entry name" value="MEMBRANE PROTEIN INSERTION EFFICIENCY FACTOR-RELATED"/>
    <property type="match status" value="1"/>
</dbReference>
<dbReference type="Pfam" id="PF01809">
    <property type="entry name" value="YidD"/>
    <property type="match status" value="1"/>
</dbReference>
<organism evidence="2 3">
    <name type="scientific">Micavibrio aeruginosavorus EPB</name>
    <dbReference type="NCBI Taxonomy" id="349215"/>
    <lineage>
        <taxon>Bacteria</taxon>
        <taxon>Pseudomonadati</taxon>
        <taxon>Bdellovibrionota</taxon>
        <taxon>Bdellovibrionia</taxon>
        <taxon>Bdellovibrionales</taxon>
        <taxon>Pseudobdellovibrionaceae</taxon>
        <taxon>Micavibrio</taxon>
    </lineage>
</organism>
<evidence type="ECO:0000313" key="3">
    <source>
        <dbReference type="Proteomes" id="UP000011932"/>
    </source>
</evidence>